<reference evidence="1" key="1">
    <citation type="submission" date="2009-12" db="EMBL/GenBank/DDBJ databases">
        <authorList>
            <person name="Kielak A."/>
            <person name="van Veen J.A."/>
            <person name="Kowalchuk G.A."/>
        </authorList>
    </citation>
    <scope>NUCLEOTIDE SEQUENCE</scope>
</reference>
<protein>
    <recommendedName>
        <fullName evidence="2">Glycosidase</fullName>
    </recommendedName>
</protein>
<dbReference type="EMBL" id="GU260709">
    <property type="protein sequence ID" value="ADC36024.1"/>
    <property type="molecule type" value="Genomic_DNA"/>
</dbReference>
<sequence length="142" mass="15545">MARLGQLLRSRDPLASFEIGRNPFEAGPYAGRVRHVATLRRGRTLFVFFTGIGDAPERVMVSAIDLAGDWNSWKASAPVELLRPEAPYECPGLPNVPSVAGEIEGPARQLRDPAIFEEAGRTYLFYSICGEQGLAAAELTFH</sequence>
<evidence type="ECO:0008006" key="2">
    <source>
        <dbReference type="Google" id="ProtNLM"/>
    </source>
</evidence>
<name>E3T6T0_9BACT</name>
<organism evidence="1">
    <name type="scientific">uncultured bacterium 270</name>
    <dbReference type="NCBI Taxonomy" id="698387"/>
    <lineage>
        <taxon>Bacteria</taxon>
        <taxon>environmental samples</taxon>
    </lineage>
</organism>
<accession>E3T6T0</accession>
<dbReference type="AlphaFoldDB" id="E3T6T0"/>
<reference evidence="1" key="2">
    <citation type="journal article" date="2010" name="Appl. Environ. Microbiol.">
        <title>Comparative analysis of acidobacterial genomic fragments from terrestrial and aquatic metagenomic libraries, with emphasis on acidobacteria subdivision 6.</title>
        <authorList>
            <person name="Kielak A.M."/>
            <person name="van Veen J.A."/>
            <person name="Kowalchuk G.A."/>
        </authorList>
    </citation>
    <scope>NUCLEOTIDE SEQUENCE</scope>
</reference>
<evidence type="ECO:0000313" key="1">
    <source>
        <dbReference type="EMBL" id="ADC36024.1"/>
    </source>
</evidence>
<proteinExistence type="predicted"/>